<dbReference type="GO" id="GO:0016787">
    <property type="term" value="F:hydrolase activity"/>
    <property type="evidence" value="ECO:0007669"/>
    <property type="project" value="UniProtKB-KW"/>
</dbReference>
<comment type="similarity">
    <text evidence="1">Belongs to the AB hydrolase superfamily.</text>
</comment>
<name>A0A7Y5EM49_9GAMM</name>
<dbReference type="InterPro" id="IPR000073">
    <property type="entry name" value="AB_hydrolase_1"/>
</dbReference>
<dbReference type="GO" id="GO:0016020">
    <property type="term" value="C:membrane"/>
    <property type="evidence" value="ECO:0007669"/>
    <property type="project" value="TreeGrafter"/>
</dbReference>
<protein>
    <submittedName>
        <fullName evidence="4">Alpha/beta hydrolase</fullName>
    </submittedName>
</protein>
<dbReference type="Proteomes" id="UP000523161">
    <property type="component" value="Unassembled WGS sequence"/>
</dbReference>
<evidence type="ECO:0000256" key="2">
    <source>
        <dbReference type="ARBA" id="ARBA00022801"/>
    </source>
</evidence>
<dbReference type="RefSeq" id="WP_173502108.1">
    <property type="nucleotide sequence ID" value="NZ_JABSOD010000018.1"/>
</dbReference>
<sequence>MTALQYPHHFSTGSVSLAALGNHAANSGAAAVLCLHGWLDNAASFEPLAQQLPDIPLLALEFPGHGHSGHRGADAHYYFFDWVQDLVALCTAQNWQQLTIIGHSMGAMVATALAAAFPELVAKLVLIDSLGFVTDDAANAAKQLREGIKSRLKPISRKPSYTSVADAAAARQKQSDFSLTEAMLLAERGTVATAQGVSWRADMRLRHSSVYRLTPEQAKALISAVECKVLALIANDSPFAGKAEQFAAHYTQLQLTTVRGGHHCHMTQAALVAGEIRRFLMA</sequence>
<dbReference type="EMBL" id="JABSOD010000018">
    <property type="protein sequence ID" value="NRQ43873.1"/>
    <property type="molecule type" value="Genomic_DNA"/>
</dbReference>
<dbReference type="PANTHER" id="PTHR43798:SF14">
    <property type="entry name" value="SERINE HYDROLASE-LIKE PROTEIN DDB_G0286239"/>
    <property type="match status" value="1"/>
</dbReference>
<reference evidence="4 5" key="1">
    <citation type="submission" date="2020-06" db="EMBL/GenBank/DDBJ databases">
        <title>Rheinheimera sp. nov., a marine bacterium isolated from coastal.</title>
        <authorList>
            <person name="Yu Q."/>
            <person name="Qi Y."/>
            <person name="Pu J."/>
        </authorList>
    </citation>
    <scope>NUCLEOTIDE SEQUENCE [LARGE SCALE GENOMIC DNA]</scope>
    <source>
        <strain evidence="4 5">YQF-2</strain>
    </source>
</reference>
<comment type="caution">
    <text evidence="4">The sequence shown here is derived from an EMBL/GenBank/DDBJ whole genome shotgun (WGS) entry which is preliminary data.</text>
</comment>
<evidence type="ECO:0000256" key="1">
    <source>
        <dbReference type="ARBA" id="ARBA00008645"/>
    </source>
</evidence>
<organism evidence="4 5">
    <name type="scientific">Rheinheimera lutimaris</name>
    <dbReference type="NCBI Taxonomy" id="2740584"/>
    <lineage>
        <taxon>Bacteria</taxon>
        <taxon>Pseudomonadati</taxon>
        <taxon>Pseudomonadota</taxon>
        <taxon>Gammaproteobacteria</taxon>
        <taxon>Chromatiales</taxon>
        <taxon>Chromatiaceae</taxon>
        <taxon>Rheinheimera</taxon>
    </lineage>
</organism>
<dbReference type="InterPro" id="IPR029058">
    <property type="entry name" value="AB_hydrolase_fold"/>
</dbReference>
<proteinExistence type="inferred from homology"/>
<dbReference type="PANTHER" id="PTHR43798">
    <property type="entry name" value="MONOACYLGLYCEROL LIPASE"/>
    <property type="match status" value="1"/>
</dbReference>
<dbReference type="AlphaFoldDB" id="A0A7Y5EM49"/>
<dbReference type="SUPFAM" id="SSF53474">
    <property type="entry name" value="alpha/beta-Hydrolases"/>
    <property type="match status" value="1"/>
</dbReference>
<keyword evidence="2 4" id="KW-0378">Hydrolase</keyword>
<feature type="domain" description="AB hydrolase-1" evidence="3">
    <location>
        <begin position="31"/>
        <end position="144"/>
    </location>
</feature>
<dbReference type="InterPro" id="IPR050266">
    <property type="entry name" value="AB_hydrolase_sf"/>
</dbReference>
<dbReference type="PRINTS" id="PR00111">
    <property type="entry name" value="ABHYDROLASE"/>
</dbReference>
<evidence type="ECO:0000259" key="3">
    <source>
        <dbReference type="Pfam" id="PF00561"/>
    </source>
</evidence>
<dbReference type="Pfam" id="PF00561">
    <property type="entry name" value="Abhydrolase_1"/>
    <property type="match status" value="1"/>
</dbReference>
<evidence type="ECO:0000313" key="5">
    <source>
        <dbReference type="Proteomes" id="UP000523161"/>
    </source>
</evidence>
<evidence type="ECO:0000313" key="4">
    <source>
        <dbReference type="EMBL" id="NRQ43873.1"/>
    </source>
</evidence>
<accession>A0A7Y5EM49</accession>
<gene>
    <name evidence="4" type="ORF">HRH59_15095</name>
</gene>
<keyword evidence="5" id="KW-1185">Reference proteome</keyword>
<dbReference type="Gene3D" id="3.40.50.1820">
    <property type="entry name" value="alpha/beta hydrolase"/>
    <property type="match status" value="1"/>
</dbReference>